<keyword evidence="2" id="KW-1185">Reference proteome</keyword>
<dbReference type="RefSeq" id="WP_311700698.1">
    <property type="nucleotide sequence ID" value="NZ_JAVREY010000100.1"/>
</dbReference>
<proteinExistence type="predicted"/>
<accession>A0ABU2U7Q3</accession>
<dbReference type="InterPro" id="IPR011008">
    <property type="entry name" value="Dimeric_a/b-barrel"/>
</dbReference>
<reference evidence="2" key="1">
    <citation type="submission" date="2023-07" db="EMBL/GenBank/DDBJ databases">
        <title>30 novel species of actinomycetes from the DSMZ collection.</title>
        <authorList>
            <person name="Nouioui I."/>
        </authorList>
    </citation>
    <scope>NUCLEOTIDE SEQUENCE [LARGE SCALE GENOMIC DNA]</scope>
    <source>
        <strain evidence="2">DSM 41699</strain>
    </source>
</reference>
<organism evidence="1 2">
    <name type="scientific">Streptomyces gibsoniae</name>
    <dbReference type="NCBI Taxonomy" id="3075529"/>
    <lineage>
        <taxon>Bacteria</taxon>
        <taxon>Bacillati</taxon>
        <taxon>Actinomycetota</taxon>
        <taxon>Actinomycetes</taxon>
        <taxon>Kitasatosporales</taxon>
        <taxon>Streptomycetaceae</taxon>
        <taxon>Streptomyces</taxon>
    </lineage>
</organism>
<gene>
    <name evidence="1" type="ORF">RM764_40955</name>
</gene>
<dbReference type="EMBL" id="JAVREY010000100">
    <property type="protein sequence ID" value="MDT0469264.1"/>
    <property type="molecule type" value="Genomic_DNA"/>
</dbReference>
<evidence type="ECO:0000313" key="2">
    <source>
        <dbReference type="Proteomes" id="UP001183809"/>
    </source>
</evidence>
<dbReference type="Gene3D" id="3.30.70.1060">
    <property type="entry name" value="Dimeric alpha+beta barrel"/>
    <property type="match status" value="1"/>
</dbReference>
<dbReference type="SUPFAM" id="SSF54909">
    <property type="entry name" value="Dimeric alpha+beta barrel"/>
    <property type="match status" value="1"/>
</dbReference>
<comment type="caution">
    <text evidence="1">The sequence shown here is derived from an EMBL/GenBank/DDBJ whole genome shotgun (WGS) entry which is preliminary data.</text>
</comment>
<evidence type="ECO:0008006" key="3">
    <source>
        <dbReference type="Google" id="ProtNLM"/>
    </source>
</evidence>
<dbReference type="Proteomes" id="UP001183809">
    <property type="component" value="Unassembled WGS sequence"/>
</dbReference>
<protein>
    <recommendedName>
        <fullName evidence="3">YCII-related domain-containing protein</fullName>
    </recommendedName>
</protein>
<sequence>MYLHVTGTVTATDGLAAHSEEEARVLRELKADGIVLSAFRRHDGPGAFLVVEADSLQDAEAELGRLPYVANGLLTFDYVEISRL</sequence>
<name>A0ABU2U7Q3_9ACTN</name>
<evidence type="ECO:0000313" key="1">
    <source>
        <dbReference type="EMBL" id="MDT0469264.1"/>
    </source>
</evidence>